<protein>
    <submittedName>
        <fullName evidence="1">Uncharacterized protein</fullName>
    </submittedName>
</protein>
<keyword evidence="2" id="KW-1185">Reference proteome</keyword>
<dbReference type="EMBL" id="CM055743">
    <property type="protein sequence ID" value="KAJ8000147.1"/>
    <property type="molecule type" value="Genomic_DNA"/>
</dbReference>
<sequence length="287" mass="32367">MMMMMQLVCMVVLVGAQGSIARKACDQCPPGTYLRHNCDSTHRSDCAECPEGSFTEYWNRIPRCLRCRSCDVNQVVTQGCSPKNDCQCECIEGYFFNSNYEACVRHTECMPGYGANVTGTPHQDTECVRCEPGSYSHVFSAKLPCIAHKKCDADGLQVVLKGTDWHDTLCASCQDLITLDGAKYMRDILPAFCIQIQQKMRNRKMSRLVMKLQQLGGERTSREEIMKLSNKGLERLLNSWVQGAGDEQVRRLPDVLTQIGAGPLGERLQRKMDLITHQRNVCNRLID</sequence>
<evidence type="ECO:0000313" key="1">
    <source>
        <dbReference type="EMBL" id="KAJ8000147.1"/>
    </source>
</evidence>
<comment type="caution">
    <text evidence="1">The sequence shown here is derived from an EMBL/GenBank/DDBJ whole genome shotgun (WGS) entry which is preliminary data.</text>
</comment>
<gene>
    <name evidence="1" type="ORF">DPEC_G00201830</name>
</gene>
<accession>A0ACC2G984</accession>
<proteinExistence type="predicted"/>
<evidence type="ECO:0000313" key="2">
    <source>
        <dbReference type="Proteomes" id="UP001157502"/>
    </source>
</evidence>
<organism evidence="1 2">
    <name type="scientific">Dallia pectoralis</name>
    <name type="common">Alaska blackfish</name>
    <dbReference type="NCBI Taxonomy" id="75939"/>
    <lineage>
        <taxon>Eukaryota</taxon>
        <taxon>Metazoa</taxon>
        <taxon>Chordata</taxon>
        <taxon>Craniata</taxon>
        <taxon>Vertebrata</taxon>
        <taxon>Euteleostomi</taxon>
        <taxon>Actinopterygii</taxon>
        <taxon>Neopterygii</taxon>
        <taxon>Teleostei</taxon>
        <taxon>Protacanthopterygii</taxon>
        <taxon>Esociformes</taxon>
        <taxon>Umbridae</taxon>
        <taxon>Dallia</taxon>
    </lineage>
</organism>
<name>A0ACC2G984_DALPE</name>
<dbReference type="Proteomes" id="UP001157502">
    <property type="component" value="Chromosome 16"/>
</dbReference>
<reference evidence="1" key="1">
    <citation type="submission" date="2021-05" db="EMBL/GenBank/DDBJ databases">
        <authorList>
            <person name="Pan Q."/>
            <person name="Jouanno E."/>
            <person name="Zahm M."/>
            <person name="Klopp C."/>
            <person name="Cabau C."/>
            <person name="Louis A."/>
            <person name="Berthelot C."/>
            <person name="Parey E."/>
            <person name="Roest Crollius H."/>
            <person name="Montfort J."/>
            <person name="Robinson-Rechavi M."/>
            <person name="Bouchez O."/>
            <person name="Lampietro C."/>
            <person name="Lopez Roques C."/>
            <person name="Donnadieu C."/>
            <person name="Postlethwait J."/>
            <person name="Bobe J."/>
            <person name="Dillon D."/>
            <person name="Chandos A."/>
            <person name="von Hippel F."/>
            <person name="Guiguen Y."/>
        </authorList>
    </citation>
    <scope>NUCLEOTIDE SEQUENCE</scope>
    <source>
        <strain evidence="1">YG-Jan2019</strain>
    </source>
</reference>